<dbReference type="EC" id="5.6.2.3" evidence="1"/>
<proteinExistence type="inferred from homology"/>
<organism evidence="5 6">
    <name type="scientific">Quercus rubra</name>
    <name type="common">Northern red oak</name>
    <name type="synonym">Quercus borealis</name>
    <dbReference type="NCBI Taxonomy" id="3512"/>
    <lineage>
        <taxon>Eukaryota</taxon>
        <taxon>Viridiplantae</taxon>
        <taxon>Streptophyta</taxon>
        <taxon>Embryophyta</taxon>
        <taxon>Tracheophyta</taxon>
        <taxon>Spermatophyta</taxon>
        <taxon>Magnoliopsida</taxon>
        <taxon>eudicotyledons</taxon>
        <taxon>Gunneridae</taxon>
        <taxon>Pentapetalae</taxon>
        <taxon>rosids</taxon>
        <taxon>fabids</taxon>
        <taxon>Fagales</taxon>
        <taxon>Fagaceae</taxon>
        <taxon>Quercus</taxon>
    </lineage>
</organism>
<keyword evidence="1" id="KW-0227">DNA damage</keyword>
<comment type="cofactor">
    <cofactor evidence="1">
        <name>Mg(2+)</name>
        <dbReference type="ChEBI" id="CHEBI:18420"/>
    </cofactor>
</comment>
<dbReference type="EMBL" id="JAXUIC010000011">
    <property type="protein sequence ID" value="KAK4562376.1"/>
    <property type="molecule type" value="Genomic_DNA"/>
</dbReference>
<keyword evidence="1" id="KW-0233">DNA recombination</keyword>
<keyword evidence="1" id="KW-0347">Helicase</keyword>
<keyword evidence="1" id="KW-0234">DNA repair</keyword>
<evidence type="ECO:0000259" key="4">
    <source>
        <dbReference type="Pfam" id="PF21530"/>
    </source>
</evidence>
<dbReference type="InterPro" id="IPR049163">
    <property type="entry name" value="Pif1-like_2B_dom"/>
</dbReference>
<dbReference type="SUPFAM" id="SSF52540">
    <property type="entry name" value="P-loop containing nucleoside triphosphate hydrolases"/>
    <property type="match status" value="2"/>
</dbReference>
<name>A0AAN7E371_QUERU</name>
<dbReference type="GO" id="GO:0043139">
    <property type="term" value="F:5'-3' DNA helicase activity"/>
    <property type="evidence" value="ECO:0007669"/>
    <property type="project" value="UniProtKB-EC"/>
</dbReference>
<keyword evidence="1" id="KW-0067">ATP-binding</keyword>
<keyword evidence="1" id="KW-0378">Hydrolase</keyword>
<dbReference type="GO" id="GO:0005524">
    <property type="term" value="F:ATP binding"/>
    <property type="evidence" value="ECO:0007669"/>
    <property type="project" value="UniProtKB-KW"/>
</dbReference>
<evidence type="ECO:0000259" key="3">
    <source>
        <dbReference type="Pfam" id="PF14214"/>
    </source>
</evidence>
<evidence type="ECO:0000313" key="5">
    <source>
        <dbReference type="EMBL" id="KAK4562376.1"/>
    </source>
</evidence>
<dbReference type="Pfam" id="PF14214">
    <property type="entry name" value="Helitron_like_N"/>
    <property type="match status" value="1"/>
</dbReference>
<feature type="domain" description="DNA helicase Pif1-like 2B" evidence="4">
    <location>
        <begin position="1120"/>
        <end position="1166"/>
    </location>
</feature>
<dbReference type="GO" id="GO:0006310">
    <property type="term" value="P:DNA recombination"/>
    <property type="evidence" value="ECO:0007669"/>
    <property type="project" value="UniProtKB-KW"/>
</dbReference>
<comment type="caution">
    <text evidence="5">The sequence shown here is derived from an EMBL/GenBank/DDBJ whole genome shotgun (WGS) entry which is preliminary data.</text>
</comment>
<accession>A0AAN7E371</accession>
<comment type="similarity">
    <text evidence="1">Belongs to the helicase family.</text>
</comment>
<evidence type="ECO:0000256" key="1">
    <source>
        <dbReference type="RuleBase" id="RU363044"/>
    </source>
</evidence>
<comment type="catalytic activity">
    <reaction evidence="1">
        <text>ATP + H2O = ADP + phosphate + H(+)</text>
        <dbReference type="Rhea" id="RHEA:13065"/>
        <dbReference type="ChEBI" id="CHEBI:15377"/>
        <dbReference type="ChEBI" id="CHEBI:15378"/>
        <dbReference type="ChEBI" id="CHEBI:30616"/>
        <dbReference type="ChEBI" id="CHEBI:43474"/>
        <dbReference type="ChEBI" id="CHEBI:456216"/>
        <dbReference type="EC" id="5.6.2.3"/>
    </reaction>
</comment>
<dbReference type="GO" id="GO:0006281">
    <property type="term" value="P:DNA repair"/>
    <property type="evidence" value="ECO:0007669"/>
    <property type="project" value="UniProtKB-KW"/>
</dbReference>
<dbReference type="PANTHER" id="PTHR10492:SF101">
    <property type="entry name" value="ATP-DEPENDENT DNA HELICASE"/>
    <property type="match status" value="1"/>
</dbReference>
<evidence type="ECO:0000259" key="2">
    <source>
        <dbReference type="Pfam" id="PF05970"/>
    </source>
</evidence>
<dbReference type="InterPro" id="IPR010285">
    <property type="entry name" value="DNA_helicase_pif1-like_DEAD"/>
</dbReference>
<dbReference type="InterPro" id="IPR025476">
    <property type="entry name" value="Helitron_helicase-like"/>
</dbReference>
<keyword evidence="1" id="KW-0547">Nucleotide-binding</keyword>
<evidence type="ECO:0000313" key="6">
    <source>
        <dbReference type="Proteomes" id="UP001324115"/>
    </source>
</evidence>
<protein>
    <recommendedName>
        <fullName evidence="1">ATP-dependent DNA helicase</fullName>
        <ecNumber evidence="1">5.6.2.3</ecNumber>
    </recommendedName>
</protein>
<dbReference type="PANTHER" id="PTHR10492">
    <property type="match status" value="1"/>
</dbReference>
<feature type="domain" description="DNA helicase Pif1-like DEAD-box helicase" evidence="2">
    <location>
        <begin position="911"/>
        <end position="1025"/>
    </location>
</feature>
<keyword evidence="6" id="KW-1185">Reference proteome</keyword>
<gene>
    <name evidence="5" type="ORF">RGQ29_005026</name>
</gene>
<dbReference type="Proteomes" id="UP001324115">
    <property type="component" value="Unassembled WGS sequence"/>
</dbReference>
<reference evidence="5 6" key="1">
    <citation type="journal article" date="2023" name="G3 (Bethesda)">
        <title>A haplotype-resolved chromosome-scale genome for Quercus rubra L. provides insights into the genetics of adaptive traits for red oak species.</title>
        <authorList>
            <person name="Kapoor B."/>
            <person name="Jenkins J."/>
            <person name="Schmutz J."/>
            <person name="Zhebentyayeva T."/>
            <person name="Kuelheim C."/>
            <person name="Coggeshall M."/>
            <person name="Heim C."/>
            <person name="Lasky J.R."/>
            <person name="Leites L."/>
            <person name="Islam-Faridi N."/>
            <person name="Romero-Severson J."/>
            <person name="DeLeo V.L."/>
            <person name="Lucas S.M."/>
            <person name="Lazic D."/>
            <person name="Gailing O."/>
            <person name="Carlson J."/>
            <person name="Staton M."/>
        </authorList>
    </citation>
    <scope>NUCLEOTIDE SEQUENCE [LARGE SCALE GENOMIC DNA]</scope>
    <source>
        <strain evidence="5">Pseudo-F2</strain>
    </source>
</reference>
<dbReference type="Pfam" id="PF05970">
    <property type="entry name" value="PIF1"/>
    <property type="match status" value="1"/>
</dbReference>
<sequence length="1286" mass="148394">MENARLERQRKRRIMFGKRFKRKLPRNPKFSLCCMQAPPLIDELLDPFGSQKSKTFRTLIRSYNAMFAMTSMGGKVDSRINDGRHPYIFKLNGQNHHRIGTLLPNDGEDPQFAQLYFYDTENEVQHRMNVFSNVDALVQMFDESNNLVKIFRMSRDRFIDADVHQLRLRLIGSRTTDGREYNLPTYSEIAAIIVGDIGAENSHRDIIVELKEGGLQRINVLHPSYMALQYPLLFPYGEDDGIRFDTADFVTMRECYAYRLQERKHEGHTSVYDAYTCIEEIRLMIELYKGLKDAVMRGDTTPASSGKRFVLPSSFTGSPRYMIENYQDAMAICRWAGYLDLFITFTCNTKWPEIDLFLPRKPGQKVEDRPDVVARVFKIKLDELLNDLKHGQHFGKVIAVVYTVEYQKRGLPHAHILLFLHHDDKHPTVAEIDRIISAEIPYLNKEPLAYEAVKQYMVHGPCGSINSRASCMIENKCSTHFPKKFCPQTTVDEDGFPIYKRRNNGRFVERNEVKLDNRFIVPHNIELLVKFQAHINVEWCNRSRSIKYLFKYITKGPDRATLILEENLHVDSSTELQHMTDTDEVKTYLNCRYVSAIEACWRIFEFAIHHREPAVQRLSFHNEDEQPVLFEDTDYLNDVMDKPGIGKSKFTEWMKMNALYEEARELTYSEFPTKWVWHRRDKEWKLRKSGKCIGHIYYAHPASGERFYLRMLLNVIKGARPFEEMRTINNVVYPTFRSTCYALGLLDDDKEWHEALNHASYWASGKQLREIFVIMLIFCEILIKSGRSLHEFESIPYPNTLLLRQINNRVLQEELDYDRNSLAAEHIKLLTGLNVDQRNIYDEVINSVSENKGGFFFVYGHGGTGKTYLWKTIICRLRSEGKIVIAIASSGIAALLLPGGRTAHSRFQIPINDEAPMTHRNCFEAVDRSLIDILRFSNSNSGETPFGGKTIVLGGDFRQILPVVSKGRREQIVEASINKSPLWNSCKVFILTINMRLTQNSDDIATRKFAEWILKIGDGELNNSEGEALIEIPHDLLIQPGPHPFNDIVKATYPDFDTKLSNAKYLEEIAILAPTNEVVEDINGYMIDLINVDEETYLSADSLCKASSNILDQDVMCPIEFLNSLKFPGIPNHKLRLKVGLPIMLLRNLNQSNGLCNGTRLLVTQLSKWILEAQIISGTHIGEKVFIPRIVLSPSDSKWPFVLKRRQFPVSVCFAMTINKSQDRPVFSHGQLYVAISRVTSKDGLRILIVENDYGDRFHTKNIVYKEIFDNLPKDSYRNECEMQLT</sequence>
<dbReference type="InterPro" id="IPR027417">
    <property type="entry name" value="P-loop_NTPase"/>
</dbReference>
<dbReference type="GO" id="GO:0000723">
    <property type="term" value="P:telomere maintenance"/>
    <property type="evidence" value="ECO:0007669"/>
    <property type="project" value="InterPro"/>
</dbReference>
<feature type="domain" description="Helitron helicase-like" evidence="3">
    <location>
        <begin position="283"/>
        <end position="418"/>
    </location>
</feature>
<dbReference type="Gene3D" id="3.40.50.300">
    <property type="entry name" value="P-loop containing nucleotide triphosphate hydrolases"/>
    <property type="match status" value="1"/>
</dbReference>
<dbReference type="Pfam" id="PF21530">
    <property type="entry name" value="Pif1_2B_dom"/>
    <property type="match status" value="1"/>
</dbReference>
<dbReference type="GO" id="GO:0016787">
    <property type="term" value="F:hydrolase activity"/>
    <property type="evidence" value="ECO:0007669"/>
    <property type="project" value="UniProtKB-KW"/>
</dbReference>